<keyword evidence="2" id="KW-1185">Reference proteome</keyword>
<organism evidence="1 2">
    <name type="scientific">Bartonella bacilliformis INS</name>
    <dbReference type="NCBI Taxonomy" id="1206782"/>
    <lineage>
        <taxon>Bacteria</taxon>
        <taxon>Pseudomonadati</taxon>
        <taxon>Pseudomonadota</taxon>
        <taxon>Alphaproteobacteria</taxon>
        <taxon>Hyphomicrobiales</taxon>
        <taxon>Bartonellaceae</taxon>
        <taxon>Bartonella</taxon>
    </lineage>
</organism>
<comment type="caution">
    <text evidence="1">The sequence shown here is derived from an EMBL/GenBank/DDBJ whole genome shotgun (WGS) entry which is preliminary data.</text>
</comment>
<gene>
    <name evidence="1" type="ORF">BbINS_04802</name>
</gene>
<dbReference type="EMBL" id="AMQK01000017">
    <property type="protein sequence ID" value="EKS43556.1"/>
    <property type="molecule type" value="Genomic_DNA"/>
</dbReference>
<name>A0ABP2SM28_BARBA</name>
<protein>
    <submittedName>
        <fullName evidence="1">Uncharacterized protein</fullName>
    </submittedName>
</protein>
<dbReference type="Proteomes" id="UP000009359">
    <property type="component" value="Unassembled WGS sequence"/>
</dbReference>
<accession>A0ABP2SM28</accession>
<evidence type="ECO:0000313" key="2">
    <source>
        <dbReference type="Proteomes" id="UP000009359"/>
    </source>
</evidence>
<proteinExistence type="predicted"/>
<sequence length="91" mass="10389">MKIKIMREKIISYQQRLQKIQIGKFNAPSSNKLFNELREETKELAATLATQIALKEGKNSPINALTQNSKSKNDLASRIREKISYAQKTPL</sequence>
<reference evidence="1 2" key="1">
    <citation type="journal article" date="2013" name="Genome Announc.">
        <title>Whole Genome Sequencing and Comparative Analysis of Bartonella bacilliformis Strain INS, the Causative Agent of Carrion's Disease.</title>
        <authorList>
            <person name="Tarazona D."/>
            <person name="Padilla C."/>
            <person name="Caceres O."/>
            <person name="Montenegro J.D."/>
            <person name="Bailon H."/>
            <person name="Ventura G."/>
            <person name="Mendoza G."/>
            <person name="Anaya E."/>
            <person name="Guio H."/>
        </authorList>
    </citation>
    <scope>NUCLEOTIDE SEQUENCE [LARGE SCALE GENOMIC DNA]</scope>
    <source>
        <strain evidence="1 2">INS</strain>
    </source>
</reference>
<evidence type="ECO:0000313" key="1">
    <source>
        <dbReference type="EMBL" id="EKS43556.1"/>
    </source>
</evidence>